<evidence type="ECO:0000259" key="1">
    <source>
        <dbReference type="Pfam" id="PF13472"/>
    </source>
</evidence>
<proteinExistence type="predicted"/>
<accession>A0A7W5JY24</accession>
<dbReference type="Proteomes" id="UP000565572">
    <property type="component" value="Unassembled WGS sequence"/>
</dbReference>
<reference evidence="2 3" key="1">
    <citation type="submission" date="2020-08" db="EMBL/GenBank/DDBJ databases">
        <title>Sequencing the genomes of 1000 actinobacteria strains.</title>
        <authorList>
            <person name="Klenk H.-P."/>
        </authorList>
    </citation>
    <scope>NUCLEOTIDE SEQUENCE [LARGE SCALE GENOMIC DNA]</scope>
    <source>
        <strain evidence="2 3">DSM 11053</strain>
    </source>
</reference>
<gene>
    <name evidence="2" type="ORF">FHX39_003408</name>
</gene>
<evidence type="ECO:0000313" key="2">
    <source>
        <dbReference type="EMBL" id="MBB3328464.1"/>
    </source>
</evidence>
<comment type="caution">
    <text evidence="2">The sequence shown here is derived from an EMBL/GenBank/DDBJ whole genome shotgun (WGS) entry which is preliminary data.</text>
</comment>
<dbReference type="InterPro" id="IPR013830">
    <property type="entry name" value="SGNH_hydro"/>
</dbReference>
<sequence length="253" mass="27017">MTRGTTKRRARGRPGVVAALAALVVGLTAGVPGPGTDVAWAAPTPTAVAPKPPALLDLPAQPRVLIVGDSYTEGWGADPETEGFAFKVAAPLGWRLTRDGIGATGYRKPGAHQEGTYAQRLWRHPADAYDLVVLQGGSNDEKYAEADISAAVELTLRTVRQRYPSARLVVMEPIALYGSVYPNRAKLMRVLATSTSQHSLLVIDPVAEEWFVKGGDPALVNHAKGHPSNAGYARIADLFVRDVRALSVVRPAR</sequence>
<dbReference type="Pfam" id="PF13472">
    <property type="entry name" value="Lipase_GDSL_2"/>
    <property type="match status" value="1"/>
</dbReference>
<dbReference type="Gene3D" id="3.40.50.1110">
    <property type="entry name" value="SGNH hydrolase"/>
    <property type="match status" value="1"/>
</dbReference>
<dbReference type="SUPFAM" id="SSF52266">
    <property type="entry name" value="SGNH hydrolase"/>
    <property type="match status" value="1"/>
</dbReference>
<protein>
    <submittedName>
        <fullName evidence="2">Lysophospholipase L1-like esterase</fullName>
    </submittedName>
</protein>
<dbReference type="EMBL" id="JACHZG010000001">
    <property type="protein sequence ID" value="MBB3328464.1"/>
    <property type="molecule type" value="Genomic_DNA"/>
</dbReference>
<organism evidence="2 3">
    <name type="scientific">Microlunatus antarcticus</name>
    <dbReference type="NCBI Taxonomy" id="53388"/>
    <lineage>
        <taxon>Bacteria</taxon>
        <taxon>Bacillati</taxon>
        <taxon>Actinomycetota</taxon>
        <taxon>Actinomycetes</taxon>
        <taxon>Propionibacteriales</taxon>
        <taxon>Propionibacteriaceae</taxon>
        <taxon>Microlunatus</taxon>
    </lineage>
</organism>
<dbReference type="InterPro" id="IPR036514">
    <property type="entry name" value="SGNH_hydro_sf"/>
</dbReference>
<evidence type="ECO:0000313" key="3">
    <source>
        <dbReference type="Proteomes" id="UP000565572"/>
    </source>
</evidence>
<name>A0A7W5JY24_9ACTN</name>
<dbReference type="AlphaFoldDB" id="A0A7W5JY24"/>
<dbReference type="CDD" id="cd00229">
    <property type="entry name" value="SGNH_hydrolase"/>
    <property type="match status" value="1"/>
</dbReference>
<dbReference type="RefSeq" id="WP_183340346.1">
    <property type="nucleotide sequence ID" value="NZ_JACHZG010000001.1"/>
</dbReference>
<keyword evidence="3" id="KW-1185">Reference proteome</keyword>
<feature type="domain" description="SGNH hydrolase-type esterase" evidence="1">
    <location>
        <begin position="67"/>
        <end position="234"/>
    </location>
</feature>